<feature type="chain" id="PRO_5041238863" evidence="1">
    <location>
        <begin position="20"/>
        <end position="109"/>
    </location>
</feature>
<dbReference type="EMBL" id="JANBVN010000050">
    <property type="protein sequence ID" value="KAJ9156847.1"/>
    <property type="molecule type" value="Genomic_DNA"/>
</dbReference>
<gene>
    <name evidence="2" type="ORF">NKR19_g4122</name>
</gene>
<accession>A0AA38S115</accession>
<protein>
    <submittedName>
        <fullName evidence="2">Uncharacterized protein</fullName>
    </submittedName>
</protein>
<evidence type="ECO:0000313" key="3">
    <source>
        <dbReference type="Proteomes" id="UP001174691"/>
    </source>
</evidence>
<dbReference type="Proteomes" id="UP001174691">
    <property type="component" value="Unassembled WGS sequence"/>
</dbReference>
<feature type="signal peptide" evidence="1">
    <location>
        <begin position="1"/>
        <end position="19"/>
    </location>
</feature>
<evidence type="ECO:0000313" key="2">
    <source>
        <dbReference type="EMBL" id="KAJ9156847.1"/>
    </source>
</evidence>
<proteinExistence type="predicted"/>
<name>A0AA38S115_9PEZI</name>
<sequence length="109" mass="11833">MRLSALRPVLAVLASQAAAKSAADGLQVTTADPVPSTNTHCPTITKTGSICPSCVVPIGGGLPLRLRLPYRLRHSLHHCIINVRHAHFHNEAYHITYADVKAHQDQQDL</sequence>
<keyword evidence="1" id="KW-0732">Signal</keyword>
<keyword evidence="3" id="KW-1185">Reference proteome</keyword>
<evidence type="ECO:0000256" key="1">
    <source>
        <dbReference type="SAM" id="SignalP"/>
    </source>
</evidence>
<reference evidence="2" key="1">
    <citation type="submission" date="2022-07" db="EMBL/GenBank/DDBJ databases">
        <title>Fungi with potential for degradation of polypropylene.</title>
        <authorList>
            <person name="Gostincar C."/>
        </authorList>
    </citation>
    <scope>NUCLEOTIDE SEQUENCE</scope>
    <source>
        <strain evidence="2">EXF-13287</strain>
    </source>
</reference>
<dbReference type="AlphaFoldDB" id="A0AA38S115"/>
<organism evidence="2 3">
    <name type="scientific">Coniochaeta hoffmannii</name>
    <dbReference type="NCBI Taxonomy" id="91930"/>
    <lineage>
        <taxon>Eukaryota</taxon>
        <taxon>Fungi</taxon>
        <taxon>Dikarya</taxon>
        <taxon>Ascomycota</taxon>
        <taxon>Pezizomycotina</taxon>
        <taxon>Sordariomycetes</taxon>
        <taxon>Sordariomycetidae</taxon>
        <taxon>Coniochaetales</taxon>
        <taxon>Coniochaetaceae</taxon>
        <taxon>Coniochaeta</taxon>
    </lineage>
</organism>
<comment type="caution">
    <text evidence="2">The sequence shown here is derived from an EMBL/GenBank/DDBJ whole genome shotgun (WGS) entry which is preliminary data.</text>
</comment>